<dbReference type="RefSeq" id="WP_234861652.1">
    <property type="nucleotide sequence ID" value="NZ_JAKEVZ010000008.1"/>
</dbReference>
<evidence type="ECO:0000313" key="3">
    <source>
        <dbReference type="Proteomes" id="UP001201449"/>
    </source>
</evidence>
<sequence length="152" mass="17931">MYSRSENSQVRQDFWTAFGMYMKPVPSATGFRTNWQNYKTGIKDIYFRMRAEQGFASIGIEICHKDLEMQQLYYEQFLEFKKLLEAELGESWTWEMHVPNSEGRLISRIQTVKPGPNVMDKDTWPEIISFLKPRIIALDAFWTNIKPAFEDG</sequence>
<dbReference type="InterPro" id="IPR025364">
    <property type="entry name" value="DUF4268"/>
</dbReference>
<evidence type="ECO:0000259" key="1">
    <source>
        <dbReference type="Pfam" id="PF14088"/>
    </source>
</evidence>
<proteinExistence type="predicted"/>
<feature type="domain" description="DUF4268" evidence="1">
    <location>
        <begin position="10"/>
        <end position="145"/>
    </location>
</feature>
<comment type="caution">
    <text evidence="2">The sequence shown here is derived from an EMBL/GenBank/DDBJ whole genome shotgun (WGS) entry which is preliminary data.</text>
</comment>
<dbReference type="Pfam" id="PF14088">
    <property type="entry name" value="DUF4268"/>
    <property type="match status" value="1"/>
</dbReference>
<reference evidence="2 3" key="1">
    <citation type="submission" date="2022-01" db="EMBL/GenBank/DDBJ databases">
        <title>Mariniradius saccharolyticus sp. nov., isolated from sediment of a river.</title>
        <authorList>
            <person name="Liu H."/>
        </authorList>
    </citation>
    <scope>NUCLEOTIDE SEQUENCE [LARGE SCALE GENOMIC DNA]</scope>
    <source>
        <strain evidence="2 3">RY-2</strain>
    </source>
</reference>
<name>A0ABS9BW70_9BACT</name>
<evidence type="ECO:0000313" key="2">
    <source>
        <dbReference type="EMBL" id="MCF1751692.1"/>
    </source>
</evidence>
<dbReference type="Proteomes" id="UP001201449">
    <property type="component" value="Unassembled WGS sequence"/>
</dbReference>
<keyword evidence="3" id="KW-1185">Reference proteome</keyword>
<gene>
    <name evidence="2" type="ORF">L0U89_11485</name>
</gene>
<protein>
    <submittedName>
        <fullName evidence="2">DUF4268 domain-containing protein</fullName>
    </submittedName>
</protein>
<dbReference type="EMBL" id="JAKEVZ010000008">
    <property type="protein sequence ID" value="MCF1751692.1"/>
    <property type="molecule type" value="Genomic_DNA"/>
</dbReference>
<organism evidence="2 3">
    <name type="scientific">Mariniradius sediminis</name>
    <dbReference type="NCBI Taxonomy" id="2909237"/>
    <lineage>
        <taxon>Bacteria</taxon>
        <taxon>Pseudomonadati</taxon>
        <taxon>Bacteroidota</taxon>
        <taxon>Cytophagia</taxon>
        <taxon>Cytophagales</taxon>
        <taxon>Cyclobacteriaceae</taxon>
        <taxon>Mariniradius</taxon>
    </lineage>
</organism>
<accession>A0ABS9BW70</accession>